<comment type="function">
    <text evidence="8">Single strand-specific metallo-endoribonuclease involved in late-stage 70S ribosome quality control and in maturation of the 3' terminus of the 16S rRNA.</text>
</comment>
<dbReference type="RefSeq" id="WP_382406481.1">
    <property type="nucleotide sequence ID" value="NZ_JBHSGU010000002.1"/>
</dbReference>
<comment type="similarity">
    <text evidence="1 8">Belongs to the endoribonuclease YbeY family.</text>
</comment>
<dbReference type="PROSITE" id="PS01306">
    <property type="entry name" value="UPF0054"/>
    <property type="match status" value="1"/>
</dbReference>
<reference evidence="10" key="1">
    <citation type="journal article" date="2019" name="Int. J. Syst. Evol. Microbiol.">
        <title>The Global Catalogue of Microorganisms (GCM) 10K type strain sequencing project: providing services to taxonomists for standard genome sequencing and annotation.</title>
        <authorList>
            <consortium name="The Broad Institute Genomics Platform"/>
            <consortium name="The Broad Institute Genome Sequencing Center for Infectious Disease"/>
            <person name="Wu L."/>
            <person name="Ma J."/>
        </authorList>
    </citation>
    <scope>NUCLEOTIDE SEQUENCE [LARGE SCALE GENOMIC DNA]</scope>
    <source>
        <strain evidence="10">KACC 12507</strain>
    </source>
</reference>
<gene>
    <name evidence="8 9" type="primary">ybeY</name>
    <name evidence="9" type="ORF">ACFO4O_06015</name>
</gene>
<name>A0ABV9LW87_9ALTE</name>
<keyword evidence="5 8" id="KW-0255">Endonuclease</keyword>
<evidence type="ECO:0000256" key="8">
    <source>
        <dbReference type="HAMAP-Rule" id="MF_00009"/>
    </source>
</evidence>
<evidence type="ECO:0000313" key="10">
    <source>
        <dbReference type="Proteomes" id="UP001595897"/>
    </source>
</evidence>
<dbReference type="EMBL" id="JBHSGU010000002">
    <property type="protein sequence ID" value="MFC4699708.1"/>
    <property type="molecule type" value="Genomic_DNA"/>
</dbReference>
<dbReference type="PANTHER" id="PTHR46986:SF1">
    <property type="entry name" value="ENDORIBONUCLEASE YBEY, CHLOROPLASTIC"/>
    <property type="match status" value="1"/>
</dbReference>
<evidence type="ECO:0000313" key="9">
    <source>
        <dbReference type="EMBL" id="MFC4699708.1"/>
    </source>
</evidence>
<dbReference type="InterPro" id="IPR023091">
    <property type="entry name" value="MetalPrtase_cat_dom_sf_prd"/>
</dbReference>
<dbReference type="Gene3D" id="3.40.390.30">
    <property type="entry name" value="Metalloproteases ('zincins'), catalytic domain"/>
    <property type="match status" value="1"/>
</dbReference>
<comment type="subcellular location">
    <subcellularLocation>
        <location evidence="8">Cytoplasm</location>
    </subcellularLocation>
</comment>
<keyword evidence="10" id="KW-1185">Reference proteome</keyword>
<keyword evidence="6 8" id="KW-0378">Hydrolase</keyword>
<dbReference type="SUPFAM" id="SSF55486">
    <property type="entry name" value="Metalloproteases ('zincins'), catalytic domain"/>
    <property type="match status" value="1"/>
</dbReference>
<keyword evidence="7 8" id="KW-0862">Zinc</keyword>
<dbReference type="PANTHER" id="PTHR46986">
    <property type="entry name" value="ENDORIBONUCLEASE YBEY, CHLOROPLASTIC"/>
    <property type="match status" value="1"/>
</dbReference>
<evidence type="ECO:0000256" key="5">
    <source>
        <dbReference type="ARBA" id="ARBA00022759"/>
    </source>
</evidence>
<keyword evidence="3 8" id="KW-0540">Nuclease</keyword>
<feature type="binding site" evidence="8">
    <location>
        <position position="141"/>
    </location>
    <ligand>
        <name>Zn(2+)</name>
        <dbReference type="ChEBI" id="CHEBI:29105"/>
        <note>catalytic</note>
    </ligand>
</feature>
<feature type="binding site" evidence="8">
    <location>
        <position position="135"/>
    </location>
    <ligand>
        <name>Zn(2+)</name>
        <dbReference type="ChEBI" id="CHEBI:29105"/>
        <note>catalytic</note>
    </ligand>
</feature>
<evidence type="ECO:0000256" key="2">
    <source>
        <dbReference type="ARBA" id="ARBA00022517"/>
    </source>
</evidence>
<dbReference type="InterPro" id="IPR002036">
    <property type="entry name" value="YbeY"/>
</dbReference>
<keyword evidence="4 8" id="KW-0479">Metal-binding</keyword>
<protein>
    <recommendedName>
        <fullName evidence="8">Endoribonuclease YbeY</fullName>
        <ecNumber evidence="8">3.1.-.-</ecNumber>
    </recommendedName>
</protein>
<comment type="caution">
    <text evidence="9">The sequence shown here is derived from an EMBL/GenBank/DDBJ whole genome shotgun (WGS) entry which is preliminary data.</text>
</comment>
<dbReference type="Proteomes" id="UP001595897">
    <property type="component" value="Unassembled WGS sequence"/>
</dbReference>
<dbReference type="HAMAP" id="MF_00009">
    <property type="entry name" value="Endoribonucl_YbeY"/>
    <property type="match status" value="1"/>
</dbReference>
<accession>A0ABV9LW87</accession>
<comment type="cofactor">
    <cofactor evidence="8">
        <name>Zn(2+)</name>
        <dbReference type="ChEBI" id="CHEBI:29105"/>
    </cofactor>
    <text evidence="8">Binds 1 zinc ion.</text>
</comment>
<dbReference type="NCBIfam" id="TIGR00043">
    <property type="entry name" value="rRNA maturation RNase YbeY"/>
    <property type="match status" value="1"/>
</dbReference>
<keyword evidence="8" id="KW-0963">Cytoplasm</keyword>
<dbReference type="Pfam" id="PF02130">
    <property type="entry name" value="YbeY"/>
    <property type="match status" value="1"/>
</dbReference>
<evidence type="ECO:0000256" key="7">
    <source>
        <dbReference type="ARBA" id="ARBA00022833"/>
    </source>
</evidence>
<evidence type="ECO:0000256" key="6">
    <source>
        <dbReference type="ARBA" id="ARBA00022801"/>
    </source>
</evidence>
<keyword evidence="2 8" id="KW-0690">Ribosome biogenesis</keyword>
<feature type="binding site" evidence="8">
    <location>
        <position position="131"/>
    </location>
    <ligand>
        <name>Zn(2+)</name>
        <dbReference type="ChEBI" id="CHEBI:29105"/>
        <note>catalytic</note>
    </ligand>
</feature>
<keyword evidence="8" id="KW-0698">rRNA processing</keyword>
<evidence type="ECO:0000256" key="4">
    <source>
        <dbReference type="ARBA" id="ARBA00022723"/>
    </source>
</evidence>
<evidence type="ECO:0000256" key="3">
    <source>
        <dbReference type="ARBA" id="ARBA00022722"/>
    </source>
</evidence>
<proteinExistence type="inferred from homology"/>
<evidence type="ECO:0000256" key="1">
    <source>
        <dbReference type="ARBA" id="ARBA00010875"/>
    </source>
</evidence>
<dbReference type="InterPro" id="IPR020549">
    <property type="entry name" value="YbeY_CS"/>
</dbReference>
<dbReference type="EC" id="3.1.-.-" evidence="8"/>
<organism evidence="9 10">
    <name type="scientific">Glaciecola siphonariae</name>
    <dbReference type="NCBI Taxonomy" id="521012"/>
    <lineage>
        <taxon>Bacteria</taxon>
        <taxon>Pseudomonadati</taxon>
        <taxon>Pseudomonadota</taxon>
        <taxon>Gammaproteobacteria</taxon>
        <taxon>Alteromonadales</taxon>
        <taxon>Alteromonadaceae</taxon>
        <taxon>Glaciecola</taxon>
    </lineage>
</organism>
<sequence length="170" mass="18903">MSKPSAILYLSLGDDLEAVSASDLPSEADLLGAVEAALAHIKHIQKNKSVVEQRPLELGIRIVSRGESRELNHTYRHKDAPTNVLSFPAETPDYVESDYLGDLAICAQVIQQEAQDQEKEISHHWTHMCVHGLLHLLGYDHIDDTEAQEMEAIEIAILDALGIDDPYTIR</sequence>